<name>A0ABW6GJC1_9ACTN</name>
<comment type="caution">
    <text evidence="3">The sequence shown here is derived from an EMBL/GenBank/DDBJ whole genome shotgun (WGS) entry which is preliminary data.</text>
</comment>
<feature type="domain" description="AMIN-like" evidence="2">
    <location>
        <begin position="51"/>
        <end position="185"/>
    </location>
</feature>
<evidence type="ECO:0000256" key="1">
    <source>
        <dbReference type="SAM" id="SignalP"/>
    </source>
</evidence>
<proteinExistence type="predicted"/>
<accession>A0ABW6GJC1</accession>
<feature type="chain" id="PRO_5045419845" description="AMIN-like domain-containing protein" evidence="1">
    <location>
        <begin position="28"/>
        <end position="191"/>
    </location>
</feature>
<dbReference type="Proteomes" id="UP001599542">
    <property type="component" value="Unassembled WGS sequence"/>
</dbReference>
<protein>
    <recommendedName>
        <fullName evidence="2">AMIN-like domain-containing protein</fullName>
    </recommendedName>
</protein>
<dbReference type="EMBL" id="JBHYPX010000020">
    <property type="protein sequence ID" value="MFE1352842.1"/>
    <property type="molecule type" value="Genomic_DNA"/>
</dbReference>
<evidence type="ECO:0000313" key="4">
    <source>
        <dbReference type="Proteomes" id="UP001599542"/>
    </source>
</evidence>
<evidence type="ECO:0000313" key="3">
    <source>
        <dbReference type="EMBL" id="MFE1352842.1"/>
    </source>
</evidence>
<organism evidence="3 4">
    <name type="scientific">Kitasatospora phosalacinea</name>
    <dbReference type="NCBI Taxonomy" id="2065"/>
    <lineage>
        <taxon>Bacteria</taxon>
        <taxon>Bacillati</taxon>
        <taxon>Actinomycetota</taxon>
        <taxon>Actinomycetes</taxon>
        <taxon>Kitasatosporales</taxon>
        <taxon>Streptomycetaceae</taxon>
        <taxon>Kitasatospora</taxon>
    </lineage>
</organism>
<dbReference type="RefSeq" id="WP_380329253.1">
    <property type="nucleotide sequence ID" value="NZ_JBHYPW010000055.1"/>
</dbReference>
<feature type="signal peptide" evidence="1">
    <location>
        <begin position="1"/>
        <end position="27"/>
    </location>
</feature>
<keyword evidence="1" id="KW-0732">Signal</keyword>
<dbReference type="Pfam" id="PF24837">
    <property type="entry name" value="AMIN-like"/>
    <property type="match status" value="1"/>
</dbReference>
<gene>
    <name evidence="3" type="ORF">ACFW6T_12715</name>
</gene>
<reference evidence="3 4" key="1">
    <citation type="submission" date="2024-09" db="EMBL/GenBank/DDBJ databases">
        <title>The Natural Products Discovery Center: Release of the First 8490 Sequenced Strains for Exploring Actinobacteria Biosynthetic Diversity.</title>
        <authorList>
            <person name="Kalkreuter E."/>
            <person name="Kautsar S.A."/>
            <person name="Yang D."/>
            <person name="Bader C.D."/>
            <person name="Teijaro C.N."/>
            <person name="Fluegel L."/>
            <person name="Davis C.M."/>
            <person name="Simpson J.R."/>
            <person name="Lauterbach L."/>
            <person name="Steele A.D."/>
            <person name="Gui C."/>
            <person name="Meng S."/>
            <person name="Li G."/>
            <person name="Viehrig K."/>
            <person name="Ye F."/>
            <person name="Su P."/>
            <person name="Kiefer A.F."/>
            <person name="Nichols A."/>
            <person name="Cepeda A.J."/>
            <person name="Yan W."/>
            <person name="Fan B."/>
            <person name="Jiang Y."/>
            <person name="Adhikari A."/>
            <person name="Zheng C.-J."/>
            <person name="Schuster L."/>
            <person name="Cowan T.M."/>
            <person name="Smanski M.J."/>
            <person name="Chevrette M.G."/>
            <person name="De Carvalho L.P.S."/>
            <person name="Shen B."/>
        </authorList>
    </citation>
    <scope>NUCLEOTIDE SEQUENCE [LARGE SCALE GENOMIC DNA]</scope>
    <source>
        <strain evidence="3 4">NPDC058753</strain>
    </source>
</reference>
<evidence type="ECO:0000259" key="2">
    <source>
        <dbReference type="Pfam" id="PF24837"/>
    </source>
</evidence>
<keyword evidence="4" id="KW-1185">Reference proteome</keyword>
<dbReference type="InterPro" id="IPR056303">
    <property type="entry name" value="AMIN-like"/>
</dbReference>
<sequence>MRRLTTALAAVMLAAGVAATAAPAASAATDCSVVWGSLARQDQTVPYQMQPLTNIRTGAHECFDRLVVDVPGTSPENPLSYRVHYTIGNNIYQAGSGTPIPVGGGAVLEVTVGATSYDPTTWERVYPARSGDPLPGVDLTGYRTFVDTRFAGSFEGESQFGLGVRARLPFQVFQLDGRLVIDVAHSWGTTA</sequence>